<name>A0A4Y2DZE6_ARAVE</name>
<organism evidence="1 2">
    <name type="scientific">Araneus ventricosus</name>
    <name type="common">Orbweaver spider</name>
    <name type="synonym">Epeira ventricosa</name>
    <dbReference type="NCBI Taxonomy" id="182803"/>
    <lineage>
        <taxon>Eukaryota</taxon>
        <taxon>Metazoa</taxon>
        <taxon>Ecdysozoa</taxon>
        <taxon>Arthropoda</taxon>
        <taxon>Chelicerata</taxon>
        <taxon>Arachnida</taxon>
        <taxon>Araneae</taxon>
        <taxon>Araneomorphae</taxon>
        <taxon>Entelegynae</taxon>
        <taxon>Araneoidea</taxon>
        <taxon>Araneidae</taxon>
        <taxon>Araneus</taxon>
    </lineage>
</organism>
<protein>
    <submittedName>
        <fullName evidence="1">Uncharacterized protein</fullName>
    </submittedName>
</protein>
<evidence type="ECO:0000313" key="1">
    <source>
        <dbReference type="EMBL" id="GBM21014.1"/>
    </source>
</evidence>
<dbReference type="AlphaFoldDB" id="A0A4Y2DZE6"/>
<dbReference type="EMBL" id="BGPR01000451">
    <property type="protein sequence ID" value="GBM21014.1"/>
    <property type="molecule type" value="Genomic_DNA"/>
</dbReference>
<proteinExistence type="predicted"/>
<gene>
    <name evidence="1" type="ORF">AVEN_9709_1</name>
</gene>
<reference evidence="1 2" key="1">
    <citation type="journal article" date="2019" name="Sci. Rep.">
        <title>Orb-weaving spider Araneus ventricosus genome elucidates the spidroin gene catalogue.</title>
        <authorList>
            <person name="Kono N."/>
            <person name="Nakamura H."/>
            <person name="Ohtoshi R."/>
            <person name="Moran D.A.P."/>
            <person name="Shinohara A."/>
            <person name="Yoshida Y."/>
            <person name="Fujiwara M."/>
            <person name="Mori M."/>
            <person name="Tomita M."/>
            <person name="Arakawa K."/>
        </authorList>
    </citation>
    <scope>NUCLEOTIDE SEQUENCE [LARGE SCALE GENOMIC DNA]</scope>
</reference>
<accession>A0A4Y2DZE6</accession>
<keyword evidence="2" id="KW-1185">Reference proteome</keyword>
<sequence>MFVFFNAGLHSCHWGLRKEIDSQTKPLIPKHHKTWYGRSSVSRQLPVAVIRTGVRGARLVPQEPRGPQKLFDVQRTAKPTTDLGLWVRERDLNINFCACGLILTKSATGNYTC</sequence>
<comment type="caution">
    <text evidence="1">The sequence shown here is derived from an EMBL/GenBank/DDBJ whole genome shotgun (WGS) entry which is preliminary data.</text>
</comment>
<evidence type="ECO:0000313" key="2">
    <source>
        <dbReference type="Proteomes" id="UP000499080"/>
    </source>
</evidence>
<dbReference type="Proteomes" id="UP000499080">
    <property type="component" value="Unassembled WGS sequence"/>
</dbReference>